<dbReference type="Pfam" id="PF04471">
    <property type="entry name" value="Mrr_cat"/>
    <property type="match status" value="1"/>
</dbReference>
<dbReference type="EMBL" id="FNAR01000028">
    <property type="protein sequence ID" value="SDE90250.1"/>
    <property type="molecule type" value="Genomic_DNA"/>
</dbReference>
<dbReference type="InterPro" id="IPR011335">
    <property type="entry name" value="Restrct_endonuc-II-like"/>
</dbReference>
<proteinExistence type="predicted"/>
<dbReference type="PANTHER" id="PTHR30015">
    <property type="entry name" value="MRR RESTRICTION SYSTEM PROTEIN"/>
    <property type="match status" value="1"/>
</dbReference>
<dbReference type="InterPro" id="IPR007560">
    <property type="entry name" value="Restrct_endonuc_IV_Mrr"/>
</dbReference>
<name>A0A1G7GQ29_9BACL</name>
<dbReference type="SUPFAM" id="SSF52980">
    <property type="entry name" value="Restriction endonuclease-like"/>
    <property type="match status" value="1"/>
</dbReference>
<evidence type="ECO:0000313" key="2">
    <source>
        <dbReference type="EMBL" id="SDE90250.1"/>
    </source>
</evidence>
<evidence type="ECO:0000313" key="3">
    <source>
        <dbReference type="Proteomes" id="UP000198823"/>
    </source>
</evidence>
<dbReference type="InterPro" id="IPR052906">
    <property type="entry name" value="Type_IV_Methyl-Rstrct_Enzyme"/>
</dbReference>
<sequence length="170" mass="19015">MDELRLQYRLLKQSVMDELLERLRTGTPSFFEKVVVDLMVAMGYGGDVEEATGVLGRTGDGGVDGVIKEDVLGLDMIYVQAKRWANSVMRPEIQKFAGSLEGMRAKKGVFITTSTFSNGAREYVDMIEKKIVLIDGEQLVDYMFRYGLGVSPSETFVVKRVDEDYFAGSE</sequence>
<dbReference type="PANTHER" id="PTHR30015:SF7">
    <property type="entry name" value="TYPE IV METHYL-DIRECTED RESTRICTION ENZYME ECOKMRR"/>
    <property type="match status" value="1"/>
</dbReference>
<protein>
    <submittedName>
        <fullName evidence="2">Restriction endonuclease</fullName>
    </submittedName>
</protein>
<dbReference type="GO" id="GO:0009307">
    <property type="term" value="P:DNA restriction-modification system"/>
    <property type="evidence" value="ECO:0007669"/>
    <property type="project" value="InterPro"/>
</dbReference>
<dbReference type="AlphaFoldDB" id="A0A1G7GQ29"/>
<dbReference type="GO" id="GO:0015666">
    <property type="term" value="F:restriction endodeoxyribonuclease activity"/>
    <property type="evidence" value="ECO:0007669"/>
    <property type="project" value="TreeGrafter"/>
</dbReference>
<dbReference type="Gene3D" id="3.40.1350.10">
    <property type="match status" value="1"/>
</dbReference>
<reference evidence="2 3" key="1">
    <citation type="submission" date="2016-10" db="EMBL/GenBank/DDBJ databases">
        <authorList>
            <person name="de Groot N.N."/>
        </authorList>
    </citation>
    <scope>NUCLEOTIDE SEQUENCE [LARGE SCALE GENOMIC DNA]</scope>
    <source>
        <strain evidence="2 3">CGMCC 1.6762</strain>
    </source>
</reference>
<gene>
    <name evidence="2" type="ORF">SAMN04488126_12824</name>
</gene>
<dbReference type="InterPro" id="IPR011856">
    <property type="entry name" value="tRNA_endonuc-like_dom_sf"/>
</dbReference>
<keyword evidence="2" id="KW-0255">Endonuclease</keyword>
<evidence type="ECO:0000259" key="1">
    <source>
        <dbReference type="Pfam" id="PF04471"/>
    </source>
</evidence>
<keyword evidence="2" id="KW-0378">Hydrolase</keyword>
<accession>A0A1G7GQ29</accession>
<keyword evidence="2" id="KW-0540">Nuclease</keyword>
<dbReference type="GO" id="GO:0003677">
    <property type="term" value="F:DNA binding"/>
    <property type="evidence" value="ECO:0007669"/>
    <property type="project" value="InterPro"/>
</dbReference>
<organism evidence="2 3">
    <name type="scientific">Bhargavaea beijingensis</name>
    <dbReference type="NCBI Taxonomy" id="426756"/>
    <lineage>
        <taxon>Bacteria</taxon>
        <taxon>Bacillati</taxon>
        <taxon>Bacillota</taxon>
        <taxon>Bacilli</taxon>
        <taxon>Bacillales</taxon>
        <taxon>Caryophanaceae</taxon>
        <taxon>Bhargavaea</taxon>
    </lineage>
</organism>
<dbReference type="STRING" id="426756.SAMN04488126_12824"/>
<dbReference type="Proteomes" id="UP000198823">
    <property type="component" value="Unassembled WGS sequence"/>
</dbReference>
<feature type="domain" description="Restriction endonuclease type IV Mrr" evidence="1">
    <location>
        <begin position="25"/>
        <end position="143"/>
    </location>
</feature>